<dbReference type="EMBL" id="AEBR01000005">
    <property type="protein sequence ID" value="EFM84224.1"/>
    <property type="molecule type" value="Genomic_DNA"/>
</dbReference>
<evidence type="ECO:0008006" key="3">
    <source>
        <dbReference type="Google" id="ProtNLM"/>
    </source>
</evidence>
<dbReference type="Proteomes" id="UP000004846">
    <property type="component" value="Unassembled WGS sequence"/>
</dbReference>
<organism evidence="1 2">
    <name type="scientific">Enterococcus faecalis TX4248</name>
    <dbReference type="NCBI Taxonomy" id="749495"/>
    <lineage>
        <taxon>Bacteria</taxon>
        <taxon>Bacillati</taxon>
        <taxon>Bacillota</taxon>
        <taxon>Bacilli</taxon>
        <taxon>Lactobacillales</taxon>
        <taxon>Enterococcaceae</taxon>
        <taxon>Enterococcus</taxon>
    </lineage>
</organism>
<accession>A0A125WAA0</accession>
<reference evidence="1 2" key="1">
    <citation type="submission" date="2010-07" db="EMBL/GenBank/DDBJ databases">
        <authorList>
            <person name="Sid Ahmed O."/>
        </authorList>
    </citation>
    <scope>NUCLEOTIDE SEQUENCE [LARGE SCALE GENOMIC DNA]</scope>
    <source>
        <strain evidence="1 2">TX4248</strain>
    </source>
</reference>
<evidence type="ECO:0000313" key="1">
    <source>
        <dbReference type="EMBL" id="EFM84224.1"/>
    </source>
</evidence>
<name>A0A125WAA0_ENTFL</name>
<dbReference type="AlphaFoldDB" id="A0A125WAA0"/>
<comment type="caution">
    <text evidence="1">The sequence shown here is derived from an EMBL/GenBank/DDBJ whole genome shotgun (WGS) entry which is preliminary data.</text>
</comment>
<sequence>MDVLSQLTEETSVVLIFKNHPLLKRESLRDLVIHQINRLFNDFVRNR</sequence>
<evidence type="ECO:0000313" key="2">
    <source>
        <dbReference type="Proteomes" id="UP000004846"/>
    </source>
</evidence>
<proteinExistence type="predicted"/>
<dbReference type="HOGENOM" id="CLU_3167676_0_0_9"/>
<protein>
    <recommendedName>
        <fullName evidence="3">Transcriptional regulator, TetR family</fullName>
    </recommendedName>
</protein>
<gene>
    <name evidence="1" type="ORF">HMPREF9498_00200</name>
</gene>